<comment type="caution">
    <text evidence="6">The sequence shown here is derived from an EMBL/GenBank/DDBJ whole genome shotgun (WGS) entry which is preliminary data.</text>
</comment>
<evidence type="ECO:0000313" key="7">
    <source>
        <dbReference type="Proteomes" id="UP001240447"/>
    </source>
</evidence>
<organism evidence="6 7">
    <name type="scientific">Nocardioides massiliensis</name>
    <dbReference type="NCBI Taxonomy" id="1325935"/>
    <lineage>
        <taxon>Bacteria</taxon>
        <taxon>Bacillati</taxon>
        <taxon>Actinomycetota</taxon>
        <taxon>Actinomycetes</taxon>
        <taxon>Propionibacteriales</taxon>
        <taxon>Nocardioidaceae</taxon>
        <taxon>Nocardioides</taxon>
    </lineage>
</organism>
<dbReference type="Proteomes" id="UP001240447">
    <property type="component" value="Unassembled WGS sequence"/>
</dbReference>
<dbReference type="PROSITE" id="PS50977">
    <property type="entry name" value="HTH_TETR_2"/>
    <property type="match status" value="1"/>
</dbReference>
<keyword evidence="3" id="KW-0804">Transcription</keyword>
<dbReference type="Pfam" id="PF00440">
    <property type="entry name" value="TetR_N"/>
    <property type="match status" value="1"/>
</dbReference>
<keyword evidence="1" id="KW-0805">Transcription regulation</keyword>
<dbReference type="InterPro" id="IPR054129">
    <property type="entry name" value="DesT_TetR_C"/>
</dbReference>
<evidence type="ECO:0000256" key="3">
    <source>
        <dbReference type="ARBA" id="ARBA00023163"/>
    </source>
</evidence>
<evidence type="ECO:0000259" key="5">
    <source>
        <dbReference type="PROSITE" id="PS50977"/>
    </source>
</evidence>
<evidence type="ECO:0000256" key="4">
    <source>
        <dbReference type="PROSITE-ProRule" id="PRU00335"/>
    </source>
</evidence>
<dbReference type="PANTHER" id="PTHR30055:SF174">
    <property type="entry name" value="TRANSCRIPTIONAL REGULATORY PROTEIN (PROBABLY TETR-FAMILY)-RELATED"/>
    <property type="match status" value="1"/>
</dbReference>
<reference evidence="6 7" key="1">
    <citation type="submission" date="2023-07" db="EMBL/GenBank/DDBJ databases">
        <title>Sequencing the genomes of 1000 actinobacteria strains.</title>
        <authorList>
            <person name="Klenk H.-P."/>
        </authorList>
    </citation>
    <scope>NUCLEOTIDE SEQUENCE [LARGE SCALE GENOMIC DNA]</scope>
    <source>
        <strain evidence="6 7">GD13</strain>
    </source>
</reference>
<dbReference type="PANTHER" id="PTHR30055">
    <property type="entry name" value="HTH-TYPE TRANSCRIPTIONAL REGULATOR RUTR"/>
    <property type="match status" value="1"/>
</dbReference>
<proteinExistence type="predicted"/>
<feature type="domain" description="HTH tetR-type" evidence="5">
    <location>
        <begin position="9"/>
        <end position="69"/>
    </location>
</feature>
<accession>A0ABT9NKH9</accession>
<keyword evidence="2 4" id="KW-0238">DNA-binding</keyword>
<dbReference type="InterPro" id="IPR001647">
    <property type="entry name" value="HTH_TetR"/>
</dbReference>
<name>A0ABT9NKH9_9ACTN</name>
<dbReference type="EMBL" id="JAUSQM010000001">
    <property type="protein sequence ID" value="MDP9820355.1"/>
    <property type="molecule type" value="Genomic_DNA"/>
</dbReference>
<evidence type="ECO:0000256" key="1">
    <source>
        <dbReference type="ARBA" id="ARBA00023015"/>
    </source>
</evidence>
<dbReference type="InterPro" id="IPR050109">
    <property type="entry name" value="HTH-type_TetR-like_transc_reg"/>
</dbReference>
<gene>
    <name evidence="6" type="ORF">J2S59_000164</name>
</gene>
<evidence type="ECO:0000256" key="2">
    <source>
        <dbReference type="ARBA" id="ARBA00023125"/>
    </source>
</evidence>
<dbReference type="Gene3D" id="1.10.357.10">
    <property type="entry name" value="Tetracycline Repressor, domain 2"/>
    <property type="match status" value="1"/>
</dbReference>
<dbReference type="PRINTS" id="PR00455">
    <property type="entry name" value="HTHTETR"/>
</dbReference>
<dbReference type="RefSeq" id="WP_220138476.1">
    <property type="nucleotide sequence ID" value="NZ_CCXJ01000365.1"/>
</dbReference>
<keyword evidence="7" id="KW-1185">Reference proteome</keyword>
<dbReference type="Pfam" id="PF21943">
    <property type="entry name" value="TetR_C_46"/>
    <property type="match status" value="1"/>
</dbReference>
<evidence type="ECO:0000313" key="6">
    <source>
        <dbReference type="EMBL" id="MDP9820355.1"/>
    </source>
</evidence>
<feature type="DNA-binding region" description="H-T-H motif" evidence="4">
    <location>
        <begin position="32"/>
        <end position="51"/>
    </location>
</feature>
<protein>
    <submittedName>
        <fullName evidence="6">AcrR family transcriptional regulator</fullName>
    </submittedName>
</protein>
<dbReference type="InterPro" id="IPR009057">
    <property type="entry name" value="Homeodomain-like_sf"/>
</dbReference>
<dbReference type="SUPFAM" id="SSF46689">
    <property type="entry name" value="Homeodomain-like"/>
    <property type="match status" value="1"/>
</dbReference>
<sequence>MARLRLSPEQRSAQLLDLGERLFATIPYDEVHIEKVAELAGVSRGLLYHYFPGKRAFFAALVRRHSEKLVAETAPDPSLPPYEQLARGVEVYLDHVARNPLGTRAMMRALASADAEMTRLTASTEHLQATRILAALTPDDGEPPALLRIAVRNWVVFIRNAAHDWLDEPDVPRDELRDLALSAFVGILRGLPVASRPAGLDDLLASVEAYAG</sequence>